<keyword evidence="4" id="KW-1185">Reference proteome</keyword>
<dbReference type="GO" id="GO:0008664">
    <property type="term" value="F:RNA 2',3'-cyclic 3'-phosphodiesterase activity"/>
    <property type="evidence" value="ECO:0007669"/>
    <property type="project" value="UniProtKB-EC"/>
</dbReference>
<dbReference type="EC" id="3.1.4.58" evidence="2"/>
<dbReference type="Proteomes" id="UP000448199">
    <property type="component" value="Unassembled WGS sequence"/>
</dbReference>
<comment type="catalytic activity">
    <reaction evidence="2">
        <text>a 3'-end 2',3'-cyclophospho-ribonucleotide-RNA + H2O = a 3'-end 2'-phospho-ribonucleotide-RNA + H(+)</text>
        <dbReference type="Rhea" id="RHEA:11828"/>
        <dbReference type="Rhea" id="RHEA-COMP:10464"/>
        <dbReference type="Rhea" id="RHEA-COMP:17353"/>
        <dbReference type="ChEBI" id="CHEBI:15377"/>
        <dbReference type="ChEBI" id="CHEBI:15378"/>
        <dbReference type="ChEBI" id="CHEBI:83064"/>
        <dbReference type="ChEBI" id="CHEBI:173113"/>
        <dbReference type="EC" id="3.1.4.58"/>
    </reaction>
</comment>
<evidence type="ECO:0000313" key="3">
    <source>
        <dbReference type="EMBL" id="MXO49053.1"/>
    </source>
</evidence>
<organism evidence="3 4">
    <name type="scientific">Qipengyuania vulgaris</name>
    <dbReference type="NCBI Taxonomy" id="291985"/>
    <lineage>
        <taxon>Bacteria</taxon>
        <taxon>Pseudomonadati</taxon>
        <taxon>Pseudomonadota</taxon>
        <taxon>Alphaproteobacteria</taxon>
        <taxon>Sphingomonadales</taxon>
        <taxon>Erythrobacteraceae</taxon>
        <taxon>Qipengyuania</taxon>
    </lineage>
</organism>
<evidence type="ECO:0000313" key="4">
    <source>
        <dbReference type="Proteomes" id="UP000448199"/>
    </source>
</evidence>
<dbReference type="HAMAP" id="MF_01940">
    <property type="entry name" value="RNA_CPDase"/>
    <property type="match status" value="1"/>
</dbReference>
<dbReference type="InterPro" id="IPR004175">
    <property type="entry name" value="RNA_CPDase"/>
</dbReference>
<feature type="active site" description="Proton donor" evidence="2">
    <location>
        <position position="38"/>
    </location>
</feature>
<dbReference type="OrthoDB" id="9793819at2"/>
<dbReference type="RefSeq" id="WP_160728593.1">
    <property type="nucleotide sequence ID" value="NZ_WTYC01000007.1"/>
</dbReference>
<name>A0A844XV97_9SPHN</name>
<dbReference type="GO" id="GO:0004113">
    <property type="term" value="F:2',3'-cyclic-nucleotide 3'-phosphodiesterase activity"/>
    <property type="evidence" value="ECO:0007669"/>
    <property type="project" value="InterPro"/>
</dbReference>
<evidence type="ECO:0000256" key="1">
    <source>
        <dbReference type="ARBA" id="ARBA00022801"/>
    </source>
</evidence>
<dbReference type="PANTHER" id="PTHR35561:SF1">
    <property type="entry name" value="RNA 2',3'-CYCLIC PHOSPHODIESTERASE"/>
    <property type="match status" value="1"/>
</dbReference>
<feature type="short sequence motif" description="HXTX 2" evidence="2">
    <location>
        <begin position="122"/>
        <end position="125"/>
    </location>
</feature>
<keyword evidence="1 2" id="KW-0378">Hydrolase</keyword>
<gene>
    <name evidence="3" type="primary">thpR</name>
    <name evidence="3" type="ORF">GRI69_12370</name>
</gene>
<comment type="similarity">
    <text evidence="2">Belongs to the 2H phosphoesterase superfamily. ThpR family.</text>
</comment>
<protein>
    <recommendedName>
        <fullName evidence="2">RNA 2',3'-cyclic phosphodiesterase</fullName>
        <shortName evidence="2">RNA 2',3'-CPDase</shortName>
        <ecNumber evidence="2">3.1.4.58</ecNumber>
    </recommendedName>
</protein>
<dbReference type="AlphaFoldDB" id="A0A844XV97"/>
<dbReference type="SUPFAM" id="SSF55144">
    <property type="entry name" value="LigT-like"/>
    <property type="match status" value="1"/>
</dbReference>
<comment type="caution">
    <text evidence="3">The sequence shown here is derived from an EMBL/GenBank/DDBJ whole genome shotgun (WGS) entry which is preliminary data.</text>
</comment>
<feature type="short sequence motif" description="HXTX 1" evidence="2">
    <location>
        <begin position="38"/>
        <end position="41"/>
    </location>
</feature>
<evidence type="ECO:0000256" key="2">
    <source>
        <dbReference type="HAMAP-Rule" id="MF_01940"/>
    </source>
</evidence>
<dbReference type="Gene3D" id="3.90.1140.10">
    <property type="entry name" value="Cyclic phosphodiesterase"/>
    <property type="match status" value="1"/>
</dbReference>
<comment type="function">
    <text evidence="2">Hydrolyzes RNA 2',3'-cyclic phosphodiester to an RNA 2'-phosphomonoester.</text>
</comment>
<dbReference type="Pfam" id="PF13563">
    <property type="entry name" value="2_5_RNA_ligase2"/>
    <property type="match status" value="1"/>
</dbReference>
<dbReference type="InterPro" id="IPR009097">
    <property type="entry name" value="Cyclic_Pdiesterase"/>
</dbReference>
<dbReference type="EMBL" id="WTYC01000007">
    <property type="protein sequence ID" value="MXO49053.1"/>
    <property type="molecule type" value="Genomic_DNA"/>
</dbReference>
<proteinExistence type="inferred from homology"/>
<sequence>MSHRLFFAIRPPASVRDAIIDIEAEIDNARWQDEDQLHLTLRYIGDVETHLADDLADAAASLRFDPFELRVAGCGHFEKKGRPTSVWAGIAPSEPLVRLQRKLEQICVKCGLPAETRKFAPHITVARLNSSSESPAPFLARHAGLDLGPWTVDSYILYQSHLRDQGSLYEPILTYQAANQ</sequence>
<reference evidence="3 4" key="1">
    <citation type="submission" date="2019-12" db="EMBL/GenBank/DDBJ databases">
        <title>Genomic-based taxomic classification of the family Erythrobacteraceae.</title>
        <authorList>
            <person name="Xu L."/>
        </authorList>
    </citation>
    <scope>NUCLEOTIDE SEQUENCE [LARGE SCALE GENOMIC DNA]</scope>
    <source>
        <strain evidence="3 4">DSM 17792</strain>
    </source>
</reference>
<dbReference type="NCBIfam" id="TIGR02258">
    <property type="entry name" value="2_5_ligase"/>
    <property type="match status" value="1"/>
</dbReference>
<dbReference type="PANTHER" id="PTHR35561">
    <property type="entry name" value="RNA 2',3'-CYCLIC PHOSPHODIESTERASE"/>
    <property type="match status" value="1"/>
</dbReference>
<accession>A0A844XV97</accession>
<feature type="active site" description="Proton acceptor" evidence="2">
    <location>
        <position position="122"/>
    </location>
</feature>